<dbReference type="Pfam" id="PF00535">
    <property type="entry name" value="Glycos_transf_2"/>
    <property type="match status" value="1"/>
</dbReference>
<dbReference type="Gene3D" id="3.90.550.10">
    <property type="entry name" value="Spore Coat Polysaccharide Biosynthesis Protein SpsA, Chain A"/>
    <property type="match status" value="1"/>
</dbReference>
<dbReference type="SUPFAM" id="SSF53448">
    <property type="entry name" value="Nucleotide-diphospho-sugar transferases"/>
    <property type="match status" value="1"/>
</dbReference>
<dbReference type="OrthoDB" id="9784574at2"/>
<dbReference type="PANTHER" id="PTHR10859">
    <property type="entry name" value="GLYCOSYL TRANSFERASE"/>
    <property type="match status" value="1"/>
</dbReference>
<dbReference type="EMBL" id="SJPV01000002">
    <property type="protein sequence ID" value="TWU40468.1"/>
    <property type="molecule type" value="Genomic_DNA"/>
</dbReference>
<dbReference type="PANTHER" id="PTHR10859:SF91">
    <property type="entry name" value="DOLICHYL-PHOSPHATE BETA-GLUCOSYLTRANSFERASE"/>
    <property type="match status" value="1"/>
</dbReference>
<sequence length="253" mass="28283">MHAIVIPCFNEAMRFQEEPFAIALSANPKLHLCLVNDGSTDETERVLQAFCDKHNQRTTLISYHANRGKAEAVRAGILSCADQPYEQLGYWDADLATPIEDLPLLVNSLNHDPSLDMVLGSRVRMLGHQIERRMLRHYVGRAFATLASLSLDLPVYDTQCGAKVFRNAPWTIPLFQSPFVSGWAFDIELLSRYLVHCKQAGHQPKLLEVPLRQWHDVAGSKVSPIDGIKASAALLRLARSHRKAMRCDSTAGD</sequence>
<dbReference type="InterPro" id="IPR001173">
    <property type="entry name" value="Glyco_trans_2-like"/>
</dbReference>
<organism evidence="2 3">
    <name type="scientific">Novipirellula artificiosorum</name>
    <dbReference type="NCBI Taxonomy" id="2528016"/>
    <lineage>
        <taxon>Bacteria</taxon>
        <taxon>Pseudomonadati</taxon>
        <taxon>Planctomycetota</taxon>
        <taxon>Planctomycetia</taxon>
        <taxon>Pirellulales</taxon>
        <taxon>Pirellulaceae</taxon>
        <taxon>Novipirellula</taxon>
    </lineage>
</organism>
<keyword evidence="2" id="KW-0808">Transferase</keyword>
<gene>
    <name evidence="2" type="primary">icaA</name>
    <name evidence="2" type="ORF">Poly41_13010</name>
</gene>
<evidence type="ECO:0000313" key="2">
    <source>
        <dbReference type="EMBL" id="TWU40468.1"/>
    </source>
</evidence>
<evidence type="ECO:0000313" key="3">
    <source>
        <dbReference type="Proteomes" id="UP000319143"/>
    </source>
</evidence>
<dbReference type="Proteomes" id="UP000319143">
    <property type="component" value="Unassembled WGS sequence"/>
</dbReference>
<dbReference type="GO" id="GO:0006487">
    <property type="term" value="P:protein N-linked glycosylation"/>
    <property type="evidence" value="ECO:0007669"/>
    <property type="project" value="TreeGrafter"/>
</dbReference>
<reference evidence="2 3" key="1">
    <citation type="submission" date="2019-02" db="EMBL/GenBank/DDBJ databases">
        <title>Deep-cultivation of Planctomycetes and their phenomic and genomic characterization uncovers novel biology.</title>
        <authorList>
            <person name="Wiegand S."/>
            <person name="Jogler M."/>
            <person name="Boedeker C."/>
            <person name="Pinto D."/>
            <person name="Vollmers J."/>
            <person name="Rivas-Marin E."/>
            <person name="Kohn T."/>
            <person name="Peeters S.H."/>
            <person name="Heuer A."/>
            <person name="Rast P."/>
            <person name="Oberbeckmann S."/>
            <person name="Bunk B."/>
            <person name="Jeske O."/>
            <person name="Meyerdierks A."/>
            <person name="Storesund J.E."/>
            <person name="Kallscheuer N."/>
            <person name="Luecker S."/>
            <person name="Lage O.M."/>
            <person name="Pohl T."/>
            <person name="Merkel B.J."/>
            <person name="Hornburger P."/>
            <person name="Mueller R.-W."/>
            <person name="Bruemmer F."/>
            <person name="Labrenz M."/>
            <person name="Spormann A.M."/>
            <person name="Op Den Camp H."/>
            <person name="Overmann J."/>
            <person name="Amann R."/>
            <person name="Jetten M.S.M."/>
            <person name="Mascher T."/>
            <person name="Medema M.H."/>
            <person name="Devos D.P."/>
            <person name="Kaster A.-K."/>
            <person name="Ovreas L."/>
            <person name="Rohde M."/>
            <person name="Galperin M.Y."/>
            <person name="Jogler C."/>
        </authorList>
    </citation>
    <scope>NUCLEOTIDE SEQUENCE [LARGE SCALE GENOMIC DNA]</scope>
    <source>
        <strain evidence="2 3">Poly41</strain>
    </source>
</reference>
<accession>A0A5C6DUY1</accession>
<dbReference type="GO" id="GO:0016757">
    <property type="term" value="F:glycosyltransferase activity"/>
    <property type="evidence" value="ECO:0007669"/>
    <property type="project" value="UniProtKB-KW"/>
</dbReference>
<comment type="caution">
    <text evidence="2">The sequence shown here is derived from an EMBL/GenBank/DDBJ whole genome shotgun (WGS) entry which is preliminary data.</text>
</comment>
<keyword evidence="2" id="KW-0328">Glycosyltransferase</keyword>
<dbReference type="InterPro" id="IPR029044">
    <property type="entry name" value="Nucleotide-diphossugar_trans"/>
</dbReference>
<evidence type="ECO:0000259" key="1">
    <source>
        <dbReference type="Pfam" id="PF00535"/>
    </source>
</evidence>
<keyword evidence="3" id="KW-1185">Reference proteome</keyword>
<feature type="domain" description="Glycosyltransferase 2-like" evidence="1">
    <location>
        <begin position="4"/>
        <end position="166"/>
    </location>
</feature>
<dbReference type="AlphaFoldDB" id="A0A5C6DUY1"/>
<protein>
    <submittedName>
        <fullName evidence="2">Poly-beta-1,6-N-acetyl-D-glucosamine synthase</fullName>
        <ecNumber evidence="2">2.4.1.-</ecNumber>
    </submittedName>
</protein>
<dbReference type="EC" id="2.4.1.-" evidence="2"/>
<proteinExistence type="predicted"/>
<dbReference type="RefSeq" id="WP_146525080.1">
    <property type="nucleotide sequence ID" value="NZ_SJPV01000002.1"/>
</dbReference>
<name>A0A5C6DUY1_9BACT</name>